<evidence type="ECO:0000313" key="10">
    <source>
        <dbReference type="EMBL" id="SUZ72952.1"/>
    </source>
</evidence>
<organism evidence="10">
    <name type="scientific">marine metagenome</name>
    <dbReference type="NCBI Taxonomy" id="408172"/>
    <lineage>
        <taxon>unclassified sequences</taxon>
        <taxon>metagenomes</taxon>
        <taxon>ecological metagenomes</taxon>
    </lineage>
</organism>
<comment type="function">
    <text evidence="1">Catalyzes the transfer of a ribosyl phosphate group from 5-phosphoribose 1-diphosphate to orotate, leading to the formation of orotidine monophosphate (OMP).</text>
</comment>
<evidence type="ECO:0000256" key="1">
    <source>
        <dbReference type="ARBA" id="ARBA00003769"/>
    </source>
</evidence>
<dbReference type="InterPro" id="IPR023031">
    <property type="entry name" value="OPRT"/>
</dbReference>
<dbReference type="GO" id="GO:0044205">
    <property type="term" value="P:'de novo' UMP biosynthetic process"/>
    <property type="evidence" value="ECO:0007669"/>
    <property type="project" value="UniProtKB-UniPathway"/>
</dbReference>
<dbReference type="EC" id="2.4.2.10" evidence="5"/>
<dbReference type="GO" id="GO:0005737">
    <property type="term" value="C:cytoplasm"/>
    <property type="evidence" value="ECO:0007669"/>
    <property type="project" value="TreeGrafter"/>
</dbReference>
<dbReference type="AlphaFoldDB" id="A0A381Q0Y2"/>
<protein>
    <recommendedName>
        <fullName evidence="5">orotate phosphoribosyltransferase</fullName>
        <ecNumber evidence="5">2.4.2.10</ecNumber>
    </recommendedName>
</protein>
<evidence type="ECO:0000256" key="4">
    <source>
        <dbReference type="ARBA" id="ARBA00011738"/>
    </source>
</evidence>
<proteinExistence type="inferred from homology"/>
<dbReference type="GO" id="GO:0046132">
    <property type="term" value="P:pyrimidine ribonucleoside biosynthetic process"/>
    <property type="evidence" value="ECO:0007669"/>
    <property type="project" value="TreeGrafter"/>
</dbReference>
<dbReference type="GO" id="GO:0004588">
    <property type="term" value="F:orotate phosphoribosyltransferase activity"/>
    <property type="evidence" value="ECO:0007669"/>
    <property type="project" value="UniProtKB-EC"/>
</dbReference>
<keyword evidence="8" id="KW-0665">Pyrimidine biosynthesis</keyword>
<evidence type="ECO:0000256" key="5">
    <source>
        <dbReference type="ARBA" id="ARBA00011971"/>
    </source>
</evidence>
<evidence type="ECO:0000259" key="9">
    <source>
        <dbReference type="Pfam" id="PF00156"/>
    </source>
</evidence>
<evidence type="ECO:0000256" key="3">
    <source>
        <dbReference type="ARBA" id="ARBA00006340"/>
    </source>
</evidence>
<accession>A0A381Q0Y2</accession>
<keyword evidence="7" id="KW-0808">Transferase</keyword>
<evidence type="ECO:0000256" key="6">
    <source>
        <dbReference type="ARBA" id="ARBA00022676"/>
    </source>
</evidence>
<dbReference type="Pfam" id="PF00156">
    <property type="entry name" value="Pribosyltran"/>
    <property type="match status" value="1"/>
</dbReference>
<dbReference type="EMBL" id="UINC01001162">
    <property type="protein sequence ID" value="SUZ72952.1"/>
    <property type="molecule type" value="Genomic_DNA"/>
</dbReference>
<dbReference type="PANTHER" id="PTHR46683:SF1">
    <property type="entry name" value="OROTATE PHOSPHORIBOSYLTRANSFERASE 1-RELATED"/>
    <property type="match status" value="1"/>
</dbReference>
<dbReference type="GO" id="GO:0006207">
    <property type="term" value="P:'de novo' pyrimidine nucleobase biosynthetic process"/>
    <property type="evidence" value="ECO:0007669"/>
    <property type="project" value="TreeGrafter"/>
</dbReference>
<reference evidence="10" key="1">
    <citation type="submission" date="2018-05" db="EMBL/GenBank/DDBJ databases">
        <authorList>
            <person name="Lanie J.A."/>
            <person name="Ng W.-L."/>
            <person name="Kazmierczak K.M."/>
            <person name="Andrzejewski T.M."/>
            <person name="Davidsen T.M."/>
            <person name="Wayne K.J."/>
            <person name="Tettelin H."/>
            <person name="Glass J.I."/>
            <person name="Rusch D."/>
            <person name="Podicherti R."/>
            <person name="Tsui H.-C.T."/>
            <person name="Winkler M.E."/>
        </authorList>
    </citation>
    <scope>NUCLEOTIDE SEQUENCE</scope>
</reference>
<keyword evidence="6" id="KW-0328">Glycosyltransferase</keyword>
<dbReference type="Gene3D" id="3.40.50.2020">
    <property type="match status" value="1"/>
</dbReference>
<sequence>MISQKVLKFGPFTLKSGRQSPYFFNLGAINHGDGLRRLGSAYAERLRFLEYDFDVIFGPAYKGIPIAVSTSIAMAENDQPVGVAYNRKEPKGHGEGGVLVGTPLAKRRVVIVDDVLTAGTAVVESARLVREAGGDLVGILVALDRQEYVEEGSLTALESISRELSVPVESIAGLNDVLRCIKSNPEYRHTLPELTQYQQAHCQVLE</sequence>
<dbReference type="InterPro" id="IPR000836">
    <property type="entry name" value="PRTase_dom"/>
</dbReference>
<dbReference type="HAMAP" id="MF_01208">
    <property type="entry name" value="PyrE"/>
    <property type="match status" value="1"/>
</dbReference>
<evidence type="ECO:0000256" key="7">
    <source>
        <dbReference type="ARBA" id="ARBA00022679"/>
    </source>
</evidence>
<dbReference type="UniPathway" id="UPA00070">
    <property type="reaction ID" value="UER00119"/>
</dbReference>
<dbReference type="InterPro" id="IPR004467">
    <property type="entry name" value="Or_phspho_trans_dom"/>
</dbReference>
<comment type="pathway">
    <text evidence="2">Pyrimidine metabolism; UMP biosynthesis via de novo pathway; UMP from orotate: step 1/2.</text>
</comment>
<feature type="domain" description="Phosphoribosyltransferase" evidence="9">
    <location>
        <begin position="42"/>
        <end position="160"/>
    </location>
</feature>
<comment type="similarity">
    <text evidence="3">Belongs to the purine/pyrimidine phosphoribosyltransferase family. PyrE subfamily.</text>
</comment>
<evidence type="ECO:0000256" key="2">
    <source>
        <dbReference type="ARBA" id="ARBA00004889"/>
    </source>
</evidence>
<dbReference type="PANTHER" id="PTHR46683">
    <property type="entry name" value="OROTATE PHOSPHORIBOSYLTRANSFERASE 1-RELATED"/>
    <property type="match status" value="1"/>
</dbReference>
<dbReference type="InterPro" id="IPR029057">
    <property type="entry name" value="PRTase-like"/>
</dbReference>
<dbReference type="CDD" id="cd06223">
    <property type="entry name" value="PRTases_typeI"/>
    <property type="match status" value="1"/>
</dbReference>
<name>A0A381Q0Y2_9ZZZZ</name>
<evidence type="ECO:0000256" key="8">
    <source>
        <dbReference type="ARBA" id="ARBA00022975"/>
    </source>
</evidence>
<gene>
    <name evidence="10" type="ORF">METZ01_LOCUS25806</name>
</gene>
<comment type="subunit">
    <text evidence="4">Homodimer.</text>
</comment>
<dbReference type="NCBIfam" id="TIGR00336">
    <property type="entry name" value="pyrE"/>
    <property type="match status" value="1"/>
</dbReference>
<dbReference type="SUPFAM" id="SSF53271">
    <property type="entry name" value="PRTase-like"/>
    <property type="match status" value="1"/>
</dbReference>